<proteinExistence type="predicted"/>
<evidence type="ECO:0000313" key="3">
    <source>
        <dbReference type="Proteomes" id="UP000014174"/>
    </source>
</evidence>
<comment type="caution">
    <text evidence="2">The sequence shown here is derived from an EMBL/GenBank/DDBJ whole genome shotgun (WGS) entry which is preliminary data.</text>
</comment>
<reference evidence="2 3" key="1">
    <citation type="journal article" date="2013" name="Genome Announc.">
        <title>Draft Genome Sequence of Arcticibacter svalbardensis Strain MN12-7T, a Member of the Family Sphingobacteriaceae Isolated from an Arctic Soil Sample.</title>
        <authorList>
            <person name="Shivaji S."/>
            <person name="Ara S."/>
            <person name="Prasad S."/>
            <person name="Manasa B.P."/>
            <person name="Begum Z."/>
            <person name="Singh A."/>
            <person name="Kumar Pinnaka A."/>
        </authorList>
    </citation>
    <scope>NUCLEOTIDE SEQUENCE [LARGE SCALE GENOMIC DNA]</scope>
    <source>
        <strain evidence="2 3">MN12-7</strain>
    </source>
</reference>
<dbReference type="EMBL" id="AQPN01000110">
    <property type="protein sequence ID" value="EOR93565.1"/>
    <property type="molecule type" value="Genomic_DNA"/>
</dbReference>
<evidence type="ECO:0000256" key="1">
    <source>
        <dbReference type="SAM" id="MobiDB-lite"/>
    </source>
</evidence>
<gene>
    <name evidence="2" type="ORF">ADIARSV_3278</name>
</gene>
<organism evidence="2 3">
    <name type="scientific">Arcticibacter svalbardensis MN12-7</name>
    <dbReference type="NCBI Taxonomy" id="1150600"/>
    <lineage>
        <taxon>Bacteria</taxon>
        <taxon>Pseudomonadati</taxon>
        <taxon>Bacteroidota</taxon>
        <taxon>Sphingobacteriia</taxon>
        <taxon>Sphingobacteriales</taxon>
        <taxon>Sphingobacteriaceae</taxon>
        <taxon>Arcticibacter</taxon>
    </lineage>
</organism>
<feature type="compositionally biased region" description="Basic and acidic residues" evidence="1">
    <location>
        <begin position="25"/>
        <end position="46"/>
    </location>
</feature>
<sequence length="46" mass="5144">MIGRTAYHTGVAKWKGTFIDELDDLSDKKEDGSPDNQDHAAPNREI</sequence>
<protein>
    <submittedName>
        <fullName evidence="2">Uncharacterized protein</fullName>
    </submittedName>
</protein>
<dbReference type="Proteomes" id="UP000014174">
    <property type="component" value="Unassembled WGS sequence"/>
</dbReference>
<dbReference type="AlphaFoldDB" id="R9GPV5"/>
<feature type="region of interest" description="Disordered" evidence="1">
    <location>
        <begin position="24"/>
        <end position="46"/>
    </location>
</feature>
<name>R9GPV5_9SPHI</name>
<accession>R9GPV5</accession>
<keyword evidence="3" id="KW-1185">Reference proteome</keyword>
<evidence type="ECO:0000313" key="2">
    <source>
        <dbReference type="EMBL" id="EOR93565.1"/>
    </source>
</evidence>